<keyword evidence="1" id="KW-0472">Membrane</keyword>
<evidence type="ECO:0000313" key="2">
    <source>
        <dbReference type="EMBL" id="CAA9310629.1"/>
    </source>
</evidence>
<sequence length="91" mass="9479">MLEEPVNHGGLLGLRARLPSLAAFGGLAAPLGTAQAVDNVSPGMPTNGRARVWRVGAVLLLVLLLAVLLAARADAQPRIKVNCDVYATNRV</sequence>
<gene>
    <name evidence="2" type="ORF">AVDCRST_MAG93-5203</name>
</gene>
<feature type="non-terminal residue" evidence="2">
    <location>
        <position position="91"/>
    </location>
</feature>
<keyword evidence="1" id="KW-0812">Transmembrane</keyword>
<accession>A0A6J4KSU9</accession>
<dbReference type="EMBL" id="CADCTR010001750">
    <property type="protein sequence ID" value="CAA9310629.1"/>
    <property type="molecule type" value="Genomic_DNA"/>
</dbReference>
<keyword evidence="1" id="KW-1133">Transmembrane helix</keyword>
<dbReference type="AlphaFoldDB" id="A0A6J4KSU9"/>
<evidence type="ECO:0000256" key="1">
    <source>
        <dbReference type="SAM" id="Phobius"/>
    </source>
</evidence>
<name>A0A6J4KSU9_9CHLR</name>
<feature type="transmembrane region" description="Helical" evidence="1">
    <location>
        <begin position="52"/>
        <end position="71"/>
    </location>
</feature>
<protein>
    <submittedName>
        <fullName evidence="2">Uncharacterized protein</fullName>
    </submittedName>
</protein>
<reference evidence="2" key="1">
    <citation type="submission" date="2020-02" db="EMBL/GenBank/DDBJ databases">
        <authorList>
            <person name="Meier V. D."/>
        </authorList>
    </citation>
    <scope>NUCLEOTIDE SEQUENCE</scope>
    <source>
        <strain evidence="2">AVDCRST_MAG93</strain>
    </source>
</reference>
<proteinExistence type="predicted"/>
<organism evidence="2">
    <name type="scientific">uncultured Chloroflexia bacterium</name>
    <dbReference type="NCBI Taxonomy" id="1672391"/>
    <lineage>
        <taxon>Bacteria</taxon>
        <taxon>Bacillati</taxon>
        <taxon>Chloroflexota</taxon>
        <taxon>Chloroflexia</taxon>
        <taxon>environmental samples</taxon>
    </lineage>
</organism>